<feature type="transmembrane region" description="Helical" evidence="18">
    <location>
        <begin position="222"/>
        <end position="247"/>
    </location>
</feature>
<evidence type="ECO:0000256" key="8">
    <source>
        <dbReference type="ARBA" id="ARBA00022989"/>
    </source>
</evidence>
<feature type="transmembrane region" description="Helical" evidence="18">
    <location>
        <begin position="34"/>
        <end position="56"/>
    </location>
</feature>
<feature type="compositionally biased region" description="Basic residues" evidence="17">
    <location>
        <begin position="392"/>
        <end position="403"/>
    </location>
</feature>
<dbReference type="GO" id="GO:0005886">
    <property type="term" value="C:plasma membrane"/>
    <property type="evidence" value="ECO:0007669"/>
    <property type="project" value="UniProtKB-SubCell"/>
</dbReference>
<evidence type="ECO:0000256" key="3">
    <source>
        <dbReference type="ARBA" id="ARBA00015325"/>
    </source>
</evidence>
<feature type="transmembrane region" description="Helical" evidence="18">
    <location>
        <begin position="110"/>
        <end position="134"/>
    </location>
</feature>
<proteinExistence type="inferred from homology"/>
<dbReference type="Proteomes" id="UP000268658">
    <property type="component" value="Chromosome"/>
</dbReference>
<feature type="compositionally biased region" description="Acidic residues" evidence="17">
    <location>
        <begin position="340"/>
        <end position="352"/>
    </location>
</feature>
<evidence type="ECO:0000256" key="6">
    <source>
        <dbReference type="ARBA" id="ARBA00022692"/>
    </source>
</evidence>
<dbReference type="KEGG" id="avc:NCTC10951_02297"/>
<protein>
    <recommendedName>
        <fullName evidence="3">Membrane protein insertase YidC</fullName>
    </recommendedName>
    <alternativeName>
        <fullName evidence="15">Foldase YidC</fullName>
    </alternativeName>
    <alternativeName>
        <fullName evidence="14">Membrane integrase YidC</fullName>
    </alternativeName>
    <alternativeName>
        <fullName evidence="13">Membrane protein YidC</fullName>
    </alternativeName>
</protein>
<comment type="subcellular location">
    <subcellularLocation>
        <location evidence="1">Cell membrane</location>
        <topology evidence="1">Multi-pass membrane protein</topology>
    </subcellularLocation>
    <subcellularLocation>
        <location evidence="16">Membrane</location>
        <topology evidence="16">Multi-pass membrane protein</topology>
    </subcellularLocation>
</comment>
<evidence type="ECO:0000256" key="1">
    <source>
        <dbReference type="ARBA" id="ARBA00004651"/>
    </source>
</evidence>
<dbReference type="RefSeq" id="WP_126414664.1">
    <property type="nucleotide sequence ID" value="NZ_JASPER010000015.1"/>
</dbReference>
<keyword evidence="7" id="KW-0653">Protein transport</keyword>
<keyword evidence="4" id="KW-0813">Transport</keyword>
<comment type="function">
    <text evidence="11">Required for the insertion and/or proper folding and/or complex formation of integral membrane proteins into the membrane. Involved in integration of membrane proteins that insert both dependently and independently of the Sec translocase complex, as well as at least some lipoproteins. Aids folding of multispanning membrane proteins.</text>
</comment>
<dbReference type="CDD" id="cd20070">
    <property type="entry name" value="5TM_YidC_Alb3"/>
    <property type="match status" value="1"/>
</dbReference>
<dbReference type="InterPro" id="IPR001708">
    <property type="entry name" value="YidC/ALB3/OXA1/COX18"/>
</dbReference>
<dbReference type="PANTHER" id="PTHR12428:SF65">
    <property type="entry name" value="CYTOCHROME C OXIDASE ASSEMBLY PROTEIN COX18, MITOCHONDRIAL"/>
    <property type="match status" value="1"/>
</dbReference>
<accession>A0A3S4V3L6</accession>
<evidence type="ECO:0000256" key="2">
    <source>
        <dbReference type="ARBA" id="ARBA00010527"/>
    </source>
</evidence>
<evidence type="ECO:0000256" key="12">
    <source>
        <dbReference type="ARBA" id="ARBA00026028"/>
    </source>
</evidence>
<comment type="subunit">
    <text evidence="12">Interacts with the Sec translocase complex via SecD. Specifically interacts with transmembrane segments of nascent integral membrane proteins during membrane integration.</text>
</comment>
<evidence type="ECO:0000256" key="16">
    <source>
        <dbReference type="RuleBase" id="RU003945"/>
    </source>
</evidence>
<keyword evidence="9 18" id="KW-0472">Membrane</keyword>
<evidence type="ECO:0000256" key="15">
    <source>
        <dbReference type="ARBA" id="ARBA00033342"/>
    </source>
</evidence>
<evidence type="ECO:0000256" key="7">
    <source>
        <dbReference type="ARBA" id="ARBA00022927"/>
    </source>
</evidence>
<dbReference type="InterPro" id="IPR047196">
    <property type="entry name" value="YidC_ALB_C"/>
</dbReference>
<reference evidence="20 21" key="1">
    <citation type="submission" date="2018-12" db="EMBL/GenBank/DDBJ databases">
        <authorList>
            <consortium name="Pathogen Informatics"/>
        </authorList>
    </citation>
    <scope>NUCLEOTIDE SEQUENCE [LARGE SCALE GENOMIC DNA]</scope>
    <source>
        <strain evidence="20 21">NCTC10951</strain>
    </source>
</reference>
<evidence type="ECO:0000256" key="14">
    <source>
        <dbReference type="ARBA" id="ARBA00033245"/>
    </source>
</evidence>
<dbReference type="PANTHER" id="PTHR12428">
    <property type="entry name" value="OXA1"/>
    <property type="match status" value="1"/>
</dbReference>
<dbReference type="GO" id="GO:0051205">
    <property type="term" value="P:protein insertion into membrane"/>
    <property type="evidence" value="ECO:0007669"/>
    <property type="project" value="TreeGrafter"/>
</dbReference>
<feature type="domain" description="Membrane insertase YidC/Oxa/ALB C-terminal" evidence="19">
    <location>
        <begin position="36"/>
        <end position="260"/>
    </location>
</feature>
<dbReference type="AlphaFoldDB" id="A0A3S4V3L6"/>
<evidence type="ECO:0000256" key="9">
    <source>
        <dbReference type="ARBA" id="ARBA00023136"/>
    </source>
</evidence>
<organism evidence="20 21">
    <name type="scientific">Actinomyces viscosus</name>
    <dbReference type="NCBI Taxonomy" id="1656"/>
    <lineage>
        <taxon>Bacteria</taxon>
        <taxon>Bacillati</taxon>
        <taxon>Actinomycetota</taxon>
        <taxon>Actinomycetes</taxon>
        <taxon>Actinomycetales</taxon>
        <taxon>Actinomycetaceae</taxon>
        <taxon>Actinomyces</taxon>
    </lineage>
</organism>
<feature type="compositionally biased region" description="Low complexity" evidence="17">
    <location>
        <begin position="353"/>
        <end position="369"/>
    </location>
</feature>
<evidence type="ECO:0000256" key="10">
    <source>
        <dbReference type="ARBA" id="ARBA00023186"/>
    </source>
</evidence>
<feature type="region of interest" description="Disordered" evidence="17">
    <location>
        <begin position="281"/>
        <end position="403"/>
    </location>
</feature>
<keyword evidence="5" id="KW-1003">Cell membrane</keyword>
<name>A0A3S4V3L6_ACTVI</name>
<dbReference type="NCBIfam" id="NF002350">
    <property type="entry name" value="PRK01315.1"/>
    <property type="match status" value="1"/>
</dbReference>
<dbReference type="OrthoDB" id="9780552at2"/>
<dbReference type="InterPro" id="IPR028055">
    <property type="entry name" value="YidC/Oxa/ALB_C"/>
</dbReference>
<evidence type="ECO:0000259" key="19">
    <source>
        <dbReference type="Pfam" id="PF02096"/>
    </source>
</evidence>
<evidence type="ECO:0000256" key="18">
    <source>
        <dbReference type="SAM" id="Phobius"/>
    </source>
</evidence>
<evidence type="ECO:0000313" key="21">
    <source>
        <dbReference type="Proteomes" id="UP000268658"/>
    </source>
</evidence>
<dbReference type="NCBIfam" id="TIGR03592">
    <property type="entry name" value="yidC_oxa1_cterm"/>
    <property type="match status" value="1"/>
</dbReference>
<dbReference type="GO" id="GO:0032977">
    <property type="term" value="F:membrane insertase activity"/>
    <property type="evidence" value="ECO:0007669"/>
    <property type="project" value="InterPro"/>
</dbReference>
<keyword evidence="6 16" id="KW-0812">Transmembrane</keyword>
<sequence length="403" mass="44832">MDTLLWPLKVAVAWVMVTIHKALVLVGFPDGPGVAWVLSIIGLTIVVRLLIMPLFVKQIRASRGMQLLQPEMQALQAKYKGKKDPESRQRMNEEMMALYRKHGTNPMASCLPILVQMPIFFALFRVLASLGAVAGGTYGRPSIGPLTMELAKQVQDSSVFGASLSSSFMSSGDNTQVKIVTVAMIIIMSVTQWYTMAQLTMKNMSTESMNSDNPMIRSQRMMMYVMPVIFAVSGVNFQIGVLVYWVVSNLWTMGQQFFIIRNMPAPGSEAEKKYRERVNAKRARKGLPSLEEEERAEAVAKAEAEGRTGGQRVQPVRKSRQKKSGGQSDSRGEARADVVGDSDVEQIEDASDSQDTGSKNSSSSKSGGLSDEEIARRRYERRARQRREAAARRKAQAKKKRNR</sequence>
<keyword evidence="10" id="KW-0143">Chaperone</keyword>
<evidence type="ECO:0000256" key="13">
    <source>
        <dbReference type="ARBA" id="ARBA00031538"/>
    </source>
</evidence>
<evidence type="ECO:0000256" key="11">
    <source>
        <dbReference type="ARBA" id="ARBA00025034"/>
    </source>
</evidence>
<evidence type="ECO:0000256" key="5">
    <source>
        <dbReference type="ARBA" id="ARBA00022475"/>
    </source>
</evidence>
<dbReference type="Pfam" id="PF02096">
    <property type="entry name" value="60KD_IMP"/>
    <property type="match status" value="1"/>
</dbReference>
<gene>
    <name evidence="20" type="primary">misCA</name>
    <name evidence="20" type="ORF">NCTC10951_02297</name>
</gene>
<evidence type="ECO:0000313" key="20">
    <source>
        <dbReference type="EMBL" id="VEI17637.1"/>
    </source>
</evidence>
<dbReference type="EMBL" id="LR134477">
    <property type="protein sequence ID" value="VEI17637.1"/>
    <property type="molecule type" value="Genomic_DNA"/>
</dbReference>
<comment type="similarity">
    <text evidence="2">Belongs to the OXA1/ALB3/YidC family. Type 1 subfamily.</text>
</comment>
<keyword evidence="8 18" id="KW-1133">Transmembrane helix</keyword>
<feature type="transmembrane region" description="Helical" evidence="18">
    <location>
        <begin position="7"/>
        <end position="28"/>
    </location>
</feature>
<feature type="compositionally biased region" description="Basic and acidic residues" evidence="17">
    <location>
        <begin position="296"/>
        <end position="306"/>
    </location>
</feature>
<evidence type="ECO:0000256" key="17">
    <source>
        <dbReference type="SAM" id="MobiDB-lite"/>
    </source>
</evidence>
<dbReference type="GO" id="GO:0015031">
    <property type="term" value="P:protein transport"/>
    <property type="evidence" value="ECO:0007669"/>
    <property type="project" value="UniProtKB-KW"/>
</dbReference>
<evidence type="ECO:0000256" key="4">
    <source>
        <dbReference type="ARBA" id="ARBA00022448"/>
    </source>
</evidence>
<feature type="transmembrane region" description="Helical" evidence="18">
    <location>
        <begin position="179"/>
        <end position="201"/>
    </location>
</feature>